<dbReference type="OrthoDB" id="1720422at2759"/>
<evidence type="ECO:0000313" key="2">
    <source>
        <dbReference type="Proteomes" id="UP000002669"/>
    </source>
</evidence>
<reference evidence="2" key="1">
    <citation type="journal article" date="2012" name="MBio">
        <title>Comparative genome analysis of Trichophyton rubrum and related dermatophytes reveals candidate genes involved in infection.</title>
        <authorList>
            <person name="Martinez D.A."/>
            <person name="Oliver B.G."/>
            <person name="Graeser Y."/>
            <person name="Goldberg J.M."/>
            <person name="Li W."/>
            <person name="Martinez-Rossi N.M."/>
            <person name="Monod M."/>
            <person name="Shelest E."/>
            <person name="Barton R.C."/>
            <person name="Birch E."/>
            <person name="Brakhage A.A."/>
            <person name="Chen Z."/>
            <person name="Gurr S.J."/>
            <person name="Heiman D."/>
            <person name="Heitman J."/>
            <person name="Kosti I."/>
            <person name="Rossi A."/>
            <person name="Saif S."/>
            <person name="Samalova M."/>
            <person name="Saunders C.W."/>
            <person name="Shea T."/>
            <person name="Summerbell R.C."/>
            <person name="Xu J."/>
            <person name="Young S."/>
            <person name="Zeng Q."/>
            <person name="Birren B.W."/>
            <person name="Cuomo C.A."/>
            <person name="White T.C."/>
        </authorList>
    </citation>
    <scope>NUCLEOTIDE SEQUENCE [LARGE SCALE GENOMIC DNA]</scope>
    <source>
        <strain evidence="2">ATCC MYA-4604 / CBS 118893</strain>
    </source>
</reference>
<organism evidence="2">
    <name type="scientific">Arthroderma gypseum (strain ATCC MYA-4604 / CBS 118893)</name>
    <name type="common">Microsporum gypseum</name>
    <dbReference type="NCBI Taxonomy" id="535722"/>
    <lineage>
        <taxon>Eukaryota</taxon>
        <taxon>Fungi</taxon>
        <taxon>Dikarya</taxon>
        <taxon>Ascomycota</taxon>
        <taxon>Pezizomycotina</taxon>
        <taxon>Eurotiomycetes</taxon>
        <taxon>Eurotiomycetidae</taxon>
        <taxon>Onygenales</taxon>
        <taxon>Arthrodermataceae</taxon>
        <taxon>Nannizzia</taxon>
    </lineage>
</organism>
<dbReference type="Proteomes" id="UP000002669">
    <property type="component" value="Unassembled WGS sequence"/>
</dbReference>
<dbReference type="HOGENOM" id="CLU_017138_3_0_1"/>
<name>E4UVT4_ARTGP</name>
<dbReference type="GeneID" id="10028098"/>
<gene>
    <name evidence="1" type="ORF">MGYG_05407</name>
</gene>
<sequence>MKSSLVHPPNPPAAGYEQTRSIGRQMSAIFPSLRSQTASPNAEASLSLFLELPVELWSLIMLHIRDRVDLRSFCLTCKWLCDAARPVLFEDIDITLPVSLDGGICMFSSLIARIEQLPLKHLKYTKYLSVISPDSRPSCRHQAGAKDDMTRRDEFTERSMKALTALAQAIPSNRLRSFRWDLGTCLPAEIFSCEHGLLSNQQKIESIYFSFGASDICYKGSNIVDYSLNISYFSDLRSLTWREPHRRTDFQFMKAFLQSPHHLTTFGLHLDSSAPRRINGIGDRDTHIINDLMLDVQKGGERQLLRYLETLSLGRLYFSLLEVDIVSALNLDRLRCLKLQECAGTSAFLKALSNSTQQLRLRSFQLMLNIRDQSLNVDLSHTLPGAITKFLMAFQSLEDLYFSITDTTLNNIDYRAIRNHYPTLRRLVLHGSTNGRYPWEENAEIPDGLFYSLLMGCPVKCISLRLRLRVPISKWKKLSPRPLCKLLHLRGEPFSQVLPRSIDEYTDKRYNLNEAYRRGNVACIMQKLRKLKDSTTQALLDFAKWAFSNDGLPELQVLVCGVLHNKKPLGQNLYFCRSKDGFKPLTQAEPYAWGLLQDSMDMLSVPYL</sequence>
<dbReference type="Gene3D" id="3.80.10.10">
    <property type="entry name" value="Ribonuclease Inhibitor"/>
    <property type="match status" value="1"/>
</dbReference>
<dbReference type="OMA" id="APMGCHF"/>
<evidence type="ECO:0008006" key="3">
    <source>
        <dbReference type="Google" id="ProtNLM"/>
    </source>
</evidence>
<dbReference type="InParanoid" id="E4UVT4"/>
<dbReference type="AlphaFoldDB" id="E4UVT4"/>
<evidence type="ECO:0000313" key="1">
    <source>
        <dbReference type="EMBL" id="EFR02411.1"/>
    </source>
</evidence>
<dbReference type="eggNOG" id="ENOG502RMM7">
    <property type="taxonomic scope" value="Eukaryota"/>
</dbReference>
<proteinExistence type="predicted"/>
<dbReference type="InterPro" id="IPR032675">
    <property type="entry name" value="LRR_dom_sf"/>
</dbReference>
<protein>
    <recommendedName>
        <fullName evidence="3">F-box domain-containing protein</fullName>
    </recommendedName>
</protein>
<keyword evidence="2" id="KW-1185">Reference proteome</keyword>
<dbReference type="EMBL" id="DS989825">
    <property type="protein sequence ID" value="EFR02411.1"/>
    <property type="molecule type" value="Genomic_DNA"/>
</dbReference>
<dbReference type="RefSeq" id="XP_003172822.1">
    <property type="nucleotide sequence ID" value="XM_003172774.1"/>
</dbReference>
<accession>E4UVT4</accession>
<dbReference type="VEuPathDB" id="FungiDB:MGYG_05407"/>